<comment type="caution">
    <text evidence="1">The sequence shown here is derived from an EMBL/GenBank/DDBJ whole genome shotgun (WGS) entry which is preliminary data.</text>
</comment>
<evidence type="ECO:0000313" key="2">
    <source>
        <dbReference type="Proteomes" id="UP001203297"/>
    </source>
</evidence>
<dbReference type="Proteomes" id="UP001203297">
    <property type="component" value="Unassembled WGS sequence"/>
</dbReference>
<evidence type="ECO:0000313" key="1">
    <source>
        <dbReference type="EMBL" id="KAI0303429.1"/>
    </source>
</evidence>
<sequence>MPCCMVSEVLDKPNGVHPSNVHIVTVPTPEETYNAMAPDLRRKVDENRRARLALEEGMKQQQNAQLTQNLISRSGQTRQSSDHAIATLSCGKCTADLRVLGDASCSVIKTLNHFWPTDVTMST</sequence>
<dbReference type="AlphaFoldDB" id="A0AAD4M6I1"/>
<keyword evidence="2" id="KW-1185">Reference proteome</keyword>
<reference evidence="1" key="1">
    <citation type="journal article" date="2022" name="New Phytol.">
        <title>Evolutionary transition to the ectomycorrhizal habit in the genomes of a hyperdiverse lineage of mushroom-forming fungi.</title>
        <authorList>
            <person name="Looney B."/>
            <person name="Miyauchi S."/>
            <person name="Morin E."/>
            <person name="Drula E."/>
            <person name="Courty P.E."/>
            <person name="Kohler A."/>
            <person name="Kuo A."/>
            <person name="LaButti K."/>
            <person name="Pangilinan J."/>
            <person name="Lipzen A."/>
            <person name="Riley R."/>
            <person name="Andreopoulos W."/>
            <person name="He G."/>
            <person name="Johnson J."/>
            <person name="Nolan M."/>
            <person name="Tritt A."/>
            <person name="Barry K.W."/>
            <person name="Grigoriev I.V."/>
            <person name="Nagy L.G."/>
            <person name="Hibbett D."/>
            <person name="Henrissat B."/>
            <person name="Matheny P.B."/>
            <person name="Labbe J."/>
            <person name="Martin F.M."/>
        </authorList>
    </citation>
    <scope>NUCLEOTIDE SEQUENCE</scope>
    <source>
        <strain evidence="1">BPL690</strain>
    </source>
</reference>
<name>A0AAD4M6I1_9AGAM</name>
<accession>A0AAD4M6I1</accession>
<dbReference type="EMBL" id="WTXG01000009">
    <property type="protein sequence ID" value="KAI0303429.1"/>
    <property type="molecule type" value="Genomic_DNA"/>
</dbReference>
<organism evidence="1 2">
    <name type="scientific">Multifurca ochricompacta</name>
    <dbReference type="NCBI Taxonomy" id="376703"/>
    <lineage>
        <taxon>Eukaryota</taxon>
        <taxon>Fungi</taxon>
        <taxon>Dikarya</taxon>
        <taxon>Basidiomycota</taxon>
        <taxon>Agaricomycotina</taxon>
        <taxon>Agaricomycetes</taxon>
        <taxon>Russulales</taxon>
        <taxon>Russulaceae</taxon>
        <taxon>Multifurca</taxon>
    </lineage>
</organism>
<protein>
    <submittedName>
        <fullName evidence="1">Uncharacterized protein</fullName>
    </submittedName>
</protein>
<proteinExistence type="predicted"/>
<gene>
    <name evidence="1" type="ORF">B0F90DRAFT_1371371</name>
</gene>